<proteinExistence type="predicted"/>
<sequence>MESDYIIRKWGKTDISGVYIIINKLKDLRNHTKVKESILSYIQLIAKENGISINFLTSNYSKTL</sequence>
<dbReference type="EMBL" id="LAZR01004630">
    <property type="protein sequence ID" value="KKN06913.1"/>
    <property type="molecule type" value="Genomic_DNA"/>
</dbReference>
<dbReference type="AlphaFoldDB" id="A0A0F9QNP0"/>
<name>A0A0F9QNP0_9ZZZZ</name>
<evidence type="ECO:0000313" key="1">
    <source>
        <dbReference type="EMBL" id="KKN06913.1"/>
    </source>
</evidence>
<gene>
    <name evidence="1" type="ORF">LCGC14_1072450</name>
</gene>
<organism evidence="1">
    <name type="scientific">marine sediment metagenome</name>
    <dbReference type="NCBI Taxonomy" id="412755"/>
    <lineage>
        <taxon>unclassified sequences</taxon>
        <taxon>metagenomes</taxon>
        <taxon>ecological metagenomes</taxon>
    </lineage>
</organism>
<comment type="caution">
    <text evidence="1">The sequence shown here is derived from an EMBL/GenBank/DDBJ whole genome shotgun (WGS) entry which is preliminary data.</text>
</comment>
<accession>A0A0F9QNP0</accession>
<protein>
    <submittedName>
        <fullName evidence="1">Uncharacterized protein</fullName>
    </submittedName>
</protein>
<reference evidence="1" key="1">
    <citation type="journal article" date="2015" name="Nature">
        <title>Complex archaea that bridge the gap between prokaryotes and eukaryotes.</title>
        <authorList>
            <person name="Spang A."/>
            <person name="Saw J.H."/>
            <person name="Jorgensen S.L."/>
            <person name="Zaremba-Niedzwiedzka K."/>
            <person name="Martijn J."/>
            <person name="Lind A.E."/>
            <person name="van Eijk R."/>
            <person name="Schleper C."/>
            <person name="Guy L."/>
            <person name="Ettema T.J."/>
        </authorList>
    </citation>
    <scope>NUCLEOTIDE SEQUENCE</scope>
</reference>